<dbReference type="Pfam" id="PF07727">
    <property type="entry name" value="RVT_2"/>
    <property type="match status" value="1"/>
</dbReference>
<dbReference type="OrthoDB" id="411615at2759"/>
<dbReference type="KEGG" id="nta:107818273"/>
<dbReference type="InterPro" id="IPR013103">
    <property type="entry name" value="RVT_2"/>
</dbReference>
<dbReference type="PaxDb" id="4097-A0A1S4CFJ7"/>
<evidence type="ECO:0000313" key="2">
    <source>
        <dbReference type="RefSeq" id="XP_016499744.1"/>
    </source>
</evidence>
<dbReference type="InterPro" id="IPR043502">
    <property type="entry name" value="DNA/RNA_pol_sf"/>
</dbReference>
<proteinExistence type="predicted"/>
<feature type="domain" description="Reverse transcriptase Ty1/copia-type" evidence="1">
    <location>
        <begin position="247"/>
        <end position="345"/>
    </location>
</feature>
<evidence type="ECO:0000259" key="1">
    <source>
        <dbReference type="Pfam" id="PF07727"/>
    </source>
</evidence>
<sequence length="345" mass="38009">MLNQGKKVEFVANTTKVGLAGITTAFMSNLVDNNWIVDTSGKEIGIGKEDQGLYILKARSQGGFSSDSASKHSLPALYHLKVFGSLCYATNVKKTDKFCPRAISVVHLGYSNLVSDHVPSSIAEETSSSLASSVVSFPPYSSVSSPSSSTSSSSSQPVIQPAMETLKRSSRSYKPLVWMQDYVVQSKLPFCSCHISFYVCYDHLSPAYKASLNAYSAVLEPSSYAKACKDPLWVNLMKAKIAVLEENQTWTIVDFPQGKTPIDCKWVFKIKYKSKGEVKIYKARLVAKGYSQQEGLDYTETFSHVAKIVIMRSVVALAAGSHWSIFQMDVRNAFLQGDLSEEVFM</sequence>
<dbReference type="AlphaFoldDB" id="A0A1S4CFJ7"/>
<dbReference type="OMA" id="CHSIFAY"/>
<dbReference type="STRING" id="4097.A0A1S4CFJ7"/>
<organism evidence="2">
    <name type="scientific">Nicotiana tabacum</name>
    <name type="common">Common tobacco</name>
    <dbReference type="NCBI Taxonomy" id="4097"/>
    <lineage>
        <taxon>Eukaryota</taxon>
        <taxon>Viridiplantae</taxon>
        <taxon>Streptophyta</taxon>
        <taxon>Embryophyta</taxon>
        <taxon>Tracheophyta</taxon>
        <taxon>Spermatophyta</taxon>
        <taxon>Magnoliopsida</taxon>
        <taxon>eudicotyledons</taxon>
        <taxon>Gunneridae</taxon>
        <taxon>Pentapetalae</taxon>
        <taxon>asterids</taxon>
        <taxon>lamiids</taxon>
        <taxon>Solanales</taxon>
        <taxon>Solanaceae</taxon>
        <taxon>Nicotianoideae</taxon>
        <taxon>Nicotianeae</taxon>
        <taxon>Nicotiana</taxon>
    </lineage>
</organism>
<protein>
    <recommendedName>
        <fullName evidence="1">Reverse transcriptase Ty1/copia-type domain-containing protein</fullName>
    </recommendedName>
</protein>
<gene>
    <name evidence="2" type="primary">LOC107818273</name>
</gene>
<dbReference type="SUPFAM" id="SSF56672">
    <property type="entry name" value="DNA/RNA polymerases"/>
    <property type="match status" value="1"/>
</dbReference>
<name>A0A1S4CFJ7_TOBAC</name>
<accession>A0A1S4CFJ7</accession>
<dbReference type="RefSeq" id="XP_016499744.1">
    <property type="nucleotide sequence ID" value="XM_016644258.1"/>
</dbReference>
<reference evidence="2" key="1">
    <citation type="submission" date="2025-08" db="UniProtKB">
        <authorList>
            <consortium name="RefSeq"/>
        </authorList>
    </citation>
    <scope>IDENTIFICATION</scope>
</reference>